<dbReference type="EMBL" id="CP003350">
    <property type="protein sequence ID" value="AFC86692.1"/>
    <property type="molecule type" value="Genomic_DNA"/>
</dbReference>
<accession>H8L5N8</accession>
<dbReference type="SUPFAM" id="SSF74653">
    <property type="entry name" value="TolA/TonB C-terminal domain"/>
    <property type="match status" value="1"/>
</dbReference>
<comment type="similarity">
    <text evidence="2">Belongs to the TonB family.</text>
</comment>
<evidence type="ECO:0000256" key="8">
    <source>
        <dbReference type="ARBA" id="ARBA00022989"/>
    </source>
</evidence>
<evidence type="ECO:0000256" key="7">
    <source>
        <dbReference type="ARBA" id="ARBA00022927"/>
    </source>
</evidence>
<evidence type="ECO:0000256" key="3">
    <source>
        <dbReference type="ARBA" id="ARBA00022448"/>
    </source>
</evidence>
<name>H8L5N8_FRAAD</name>
<dbReference type="Pfam" id="PF03544">
    <property type="entry name" value="TonB_C"/>
    <property type="match status" value="1"/>
</dbReference>
<feature type="domain" description="TonB C-terminal" evidence="12">
    <location>
        <begin position="200"/>
        <end position="296"/>
    </location>
</feature>
<evidence type="ECO:0000256" key="4">
    <source>
        <dbReference type="ARBA" id="ARBA00022475"/>
    </source>
</evidence>
<feature type="region of interest" description="Disordered" evidence="10">
    <location>
        <begin position="80"/>
        <end position="162"/>
    </location>
</feature>
<dbReference type="eggNOG" id="COG0810">
    <property type="taxonomic scope" value="Bacteria"/>
</dbReference>
<dbReference type="OrthoDB" id="9803361at2"/>
<keyword evidence="4" id="KW-1003">Cell membrane</keyword>
<evidence type="ECO:0000256" key="11">
    <source>
        <dbReference type="SAM" id="Phobius"/>
    </source>
</evidence>
<evidence type="ECO:0000259" key="12">
    <source>
        <dbReference type="PROSITE" id="PS52015"/>
    </source>
</evidence>
<dbReference type="InterPro" id="IPR037682">
    <property type="entry name" value="TonB_C"/>
</dbReference>
<dbReference type="HOGENOM" id="CLU_052089_0_0_6"/>
<evidence type="ECO:0000256" key="2">
    <source>
        <dbReference type="ARBA" id="ARBA00006555"/>
    </source>
</evidence>
<evidence type="ECO:0000313" key="13">
    <source>
        <dbReference type="EMBL" id="AFC86692.1"/>
    </source>
</evidence>
<protein>
    <submittedName>
        <fullName evidence="13">TonB family protein</fullName>
    </submittedName>
</protein>
<dbReference type="GO" id="GO:0031992">
    <property type="term" value="F:energy transducer activity"/>
    <property type="evidence" value="ECO:0007669"/>
    <property type="project" value="TreeGrafter"/>
</dbReference>
<dbReference type="GO" id="GO:0055085">
    <property type="term" value="P:transmembrane transport"/>
    <property type="evidence" value="ECO:0007669"/>
    <property type="project" value="InterPro"/>
</dbReference>
<evidence type="ECO:0000256" key="5">
    <source>
        <dbReference type="ARBA" id="ARBA00022519"/>
    </source>
</evidence>
<sequence>MNADAAGTATAKSGTPFRRRAPDLLGACILLSLIVHALLLLGLSFRHPPAPPATPSMDITLLQASNTQAPAQADFLAQAANRGGGNDDRVGKPSEPVAGLLPTPDQGVAPQPMQASLARPQDDIKQQRLTTTADSPDMADDTPSHTLHDTPDATADETRQAQEMASLAAELNARSEAYAKRPRKKFISANTREYAYAAYMHHWVRRIERSGNLNYPEVARSRHLHGELILSVGLRRNGEVASIDVIQSSGHPELDQAARRIVKQAAPYPPLPTTRHPIDLLYITRTWQFLPGDRLDAR</sequence>
<dbReference type="PROSITE" id="PS52015">
    <property type="entry name" value="TONB_CTD"/>
    <property type="match status" value="1"/>
</dbReference>
<dbReference type="GO" id="GO:0015031">
    <property type="term" value="P:protein transport"/>
    <property type="evidence" value="ECO:0007669"/>
    <property type="project" value="UniProtKB-KW"/>
</dbReference>
<evidence type="ECO:0000313" key="14">
    <source>
        <dbReference type="Proteomes" id="UP000005234"/>
    </source>
</evidence>
<evidence type="ECO:0000256" key="1">
    <source>
        <dbReference type="ARBA" id="ARBA00004383"/>
    </source>
</evidence>
<keyword evidence="7" id="KW-0653">Protein transport</keyword>
<dbReference type="STRING" id="767434.Fraau_2324"/>
<feature type="transmembrane region" description="Helical" evidence="11">
    <location>
        <begin position="24"/>
        <end position="45"/>
    </location>
</feature>
<dbReference type="PANTHER" id="PTHR33446">
    <property type="entry name" value="PROTEIN TONB-RELATED"/>
    <property type="match status" value="1"/>
</dbReference>
<dbReference type="Proteomes" id="UP000005234">
    <property type="component" value="Chromosome"/>
</dbReference>
<keyword evidence="8 11" id="KW-1133">Transmembrane helix</keyword>
<keyword evidence="14" id="KW-1185">Reference proteome</keyword>
<feature type="compositionally biased region" description="Basic and acidic residues" evidence="10">
    <location>
        <begin position="142"/>
        <end position="160"/>
    </location>
</feature>
<keyword evidence="3" id="KW-0813">Transport</keyword>
<proteinExistence type="inferred from homology"/>
<keyword evidence="5" id="KW-0997">Cell inner membrane</keyword>
<dbReference type="InterPro" id="IPR006260">
    <property type="entry name" value="TonB/TolA_C"/>
</dbReference>
<dbReference type="AlphaFoldDB" id="H8L5N8"/>
<gene>
    <name evidence="13" type="ordered locus">Fraau_2324</name>
</gene>
<evidence type="ECO:0000256" key="10">
    <source>
        <dbReference type="SAM" id="MobiDB-lite"/>
    </source>
</evidence>
<dbReference type="PANTHER" id="PTHR33446:SF11">
    <property type="entry name" value="TONB3"/>
    <property type="match status" value="1"/>
</dbReference>
<keyword evidence="6 11" id="KW-0812">Transmembrane</keyword>
<dbReference type="NCBIfam" id="TIGR01352">
    <property type="entry name" value="tonB_Cterm"/>
    <property type="match status" value="1"/>
</dbReference>
<reference evidence="13" key="1">
    <citation type="submission" date="2012-02" db="EMBL/GenBank/DDBJ databases">
        <title>The complete genome of Frateuria aurantia DSM 6220.</title>
        <authorList>
            <consortium name="US DOE Joint Genome Institute (JGI-PGF)"/>
            <person name="Lucas S."/>
            <person name="Copeland A."/>
            <person name="Lapidus A."/>
            <person name="Glavina del Rio T."/>
            <person name="Dalin E."/>
            <person name="Tice H."/>
            <person name="Bruce D."/>
            <person name="Goodwin L."/>
            <person name="Pitluck S."/>
            <person name="Peters L."/>
            <person name="Ovchinnikova G."/>
            <person name="Teshima H."/>
            <person name="Kyrpides N."/>
            <person name="Mavromatis K."/>
            <person name="Ivanova N."/>
            <person name="Brettin T."/>
            <person name="Detter J.C."/>
            <person name="Han C."/>
            <person name="Larimer F."/>
            <person name="Land M."/>
            <person name="Hauser L."/>
            <person name="Markowitz V."/>
            <person name="Cheng J.-F."/>
            <person name="Hugenholtz P."/>
            <person name="Woyke T."/>
            <person name="Wu D."/>
            <person name="Brambilla E."/>
            <person name="Klenk H.-P."/>
            <person name="Eisen J.A."/>
        </authorList>
    </citation>
    <scope>NUCLEOTIDE SEQUENCE</scope>
    <source>
        <strain evidence="13">DSM 6220</strain>
    </source>
</reference>
<evidence type="ECO:0000256" key="9">
    <source>
        <dbReference type="ARBA" id="ARBA00023136"/>
    </source>
</evidence>
<evidence type="ECO:0000256" key="6">
    <source>
        <dbReference type="ARBA" id="ARBA00022692"/>
    </source>
</evidence>
<dbReference type="RefSeq" id="WP_014403695.1">
    <property type="nucleotide sequence ID" value="NC_017033.1"/>
</dbReference>
<comment type="subcellular location">
    <subcellularLocation>
        <location evidence="1">Cell inner membrane</location>
        <topology evidence="1">Single-pass membrane protein</topology>
        <orientation evidence="1">Periplasmic side</orientation>
    </subcellularLocation>
</comment>
<organism evidence="13 14">
    <name type="scientific">Frateuria aurantia (strain ATCC 33424 / DSM 6220 / KCTC 2777 / LMG 1558 / NBRC 3245 / NCIMB 13370)</name>
    <name type="common">Acetobacter aurantius</name>
    <dbReference type="NCBI Taxonomy" id="767434"/>
    <lineage>
        <taxon>Bacteria</taxon>
        <taxon>Pseudomonadati</taxon>
        <taxon>Pseudomonadota</taxon>
        <taxon>Gammaproteobacteria</taxon>
        <taxon>Lysobacterales</taxon>
        <taxon>Rhodanobacteraceae</taxon>
        <taxon>Frateuria</taxon>
    </lineage>
</organism>
<dbReference type="Gene3D" id="3.30.1150.10">
    <property type="match status" value="1"/>
</dbReference>
<dbReference type="KEGG" id="fau:Fraau_2324"/>
<keyword evidence="9 11" id="KW-0472">Membrane</keyword>
<dbReference type="InterPro" id="IPR051045">
    <property type="entry name" value="TonB-dependent_transducer"/>
</dbReference>
<dbReference type="GO" id="GO:0098797">
    <property type="term" value="C:plasma membrane protein complex"/>
    <property type="evidence" value="ECO:0007669"/>
    <property type="project" value="TreeGrafter"/>
</dbReference>